<dbReference type="EC" id="2.7.4.25" evidence="8"/>
<dbReference type="HAMAP" id="MF_00238">
    <property type="entry name" value="Cytidyl_kinase_type1"/>
    <property type="match status" value="1"/>
</dbReference>
<evidence type="ECO:0000256" key="1">
    <source>
        <dbReference type="ARBA" id="ARBA00009427"/>
    </source>
</evidence>
<gene>
    <name evidence="8" type="primary">cmk</name>
    <name evidence="10" type="ORF">A2008_03675</name>
</gene>
<dbReference type="NCBIfam" id="TIGR00017">
    <property type="entry name" value="cmk"/>
    <property type="match status" value="1"/>
</dbReference>
<evidence type="ECO:0000256" key="3">
    <source>
        <dbReference type="ARBA" id="ARBA00022741"/>
    </source>
</evidence>
<protein>
    <recommendedName>
        <fullName evidence="8">Cytidylate kinase</fullName>
        <shortName evidence="8">CK</shortName>
        <ecNumber evidence="8">2.7.4.25</ecNumber>
    </recommendedName>
    <alternativeName>
        <fullName evidence="8">Cytidine monophosphate kinase</fullName>
        <shortName evidence="8">CMP kinase</shortName>
    </alternativeName>
</protein>
<accession>A0A1F7WGF0</accession>
<evidence type="ECO:0000256" key="6">
    <source>
        <dbReference type="ARBA" id="ARBA00047615"/>
    </source>
</evidence>
<dbReference type="GO" id="GO:0005524">
    <property type="term" value="F:ATP binding"/>
    <property type="evidence" value="ECO:0007669"/>
    <property type="project" value="UniProtKB-UniRule"/>
</dbReference>
<reference evidence="10 11" key="1">
    <citation type="journal article" date="2016" name="Nat. Commun.">
        <title>Thousands of microbial genomes shed light on interconnected biogeochemical processes in an aquifer system.</title>
        <authorList>
            <person name="Anantharaman K."/>
            <person name="Brown C.T."/>
            <person name="Hug L.A."/>
            <person name="Sharon I."/>
            <person name="Castelle C.J."/>
            <person name="Probst A.J."/>
            <person name="Thomas B.C."/>
            <person name="Singh A."/>
            <person name="Wilkins M.J."/>
            <person name="Karaoz U."/>
            <person name="Brodie E.L."/>
            <person name="Williams K.H."/>
            <person name="Hubbard S.S."/>
            <person name="Banfield J.F."/>
        </authorList>
    </citation>
    <scope>NUCLEOTIDE SEQUENCE [LARGE SCALE GENOMIC DNA]</scope>
</reference>
<dbReference type="EMBL" id="MGFH01000241">
    <property type="protein sequence ID" value="OGM01115.1"/>
    <property type="molecule type" value="Genomic_DNA"/>
</dbReference>
<comment type="similarity">
    <text evidence="1 8">Belongs to the cytidylate kinase family. Type 1 subfamily.</text>
</comment>
<evidence type="ECO:0000256" key="2">
    <source>
        <dbReference type="ARBA" id="ARBA00022679"/>
    </source>
</evidence>
<comment type="catalytic activity">
    <reaction evidence="6 8">
        <text>dCMP + ATP = dCDP + ADP</text>
        <dbReference type="Rhea" id="RHEA:25094"/>
        <dbReference type="ChEBI" id="CHEBI:30616"/>
        <dbReference type="ChEBI" id="CHEBI:57566"/>
        <dbReference type="ChEBI" id="CHEBI:58593"/>
        <dbReference type="ChEBI" id="CHEBI:456216"/>
        <dbReference type="EC" id="2.7.4.25"/>
    </reaction>
</comment>
<name>A0A1F7WGF0_9BACT</name>
<organism evidence="10 11">
    <name type="scientific">Candidatus Wallbacteria bacterium GWC2_49_35</name>
    <dbReference type="NCBI Taxonomy" id="1817813"/>
    <lineage>
        <taxon>Bacteria</taxon>
        <taxon>Candidatus Walliibacteriota</taxon>
    </lineage>
</organism>
<evidence type="ECO:0000256" key="8">
    <source>
        <dbReference type="HAMAP-Rule" id="MF_00238"/>
    </source>
</evidence>
<dbReference type="InterPro" id="IPR011994">
    <property type="entry name" value="Cytidylate_kinase_dom"/>
</dbReference>
<evidence type="ECO:0000256" key="5">
    <source>
        <dbReference type="ARBA" id="ARBA00022840"/>
    </source>
</evidence>
<dbReference type="CDD" id="cd02020">
    <property type="entry name" value="CMPK"/>
    <property type="match status" value="1"/>
</dbReference>
<keyword evidence="2 8" id="KW-0808">Transferase</keyword>
<dbReference type="GO" id="GO:0036431">
    <property type="term" value="F:dCMP kinase activity"/>
    <property type="evidence" value="ECO:0007669"/>
    <property type="project" value="InterPro"/>
</dbReference>
<dbReference type="InterPro" id="IPR003136">
    <property type="entry name" value="Cytidylate_kin"/>
</dbReference>
<dbReference type="STRING" id="1817813.A2008_03675"/>
<feature type="domain" description="Cytidylate kinase" evidence="9">
    <location>
        <begin position="8"/>
        <end position="227"/>
    </location>
</feature>
<evidence type="ECO:0000313" key="10">
    <source>
        <dbReference type="EMBL" id="OGM01115.1"/>
    </source>
</evidence>
<dbReference type="GO" id="GO:0005737">
    <property type="term" value="C:cytoplasm"/>
    <property type="evidence" value="ECO:0007669"/>
    <property type="project" value="UniProtKB-SubCell"/>
</dbReference>
<keyword evidence="3 8" id="KW-0547">Nucleotide-binding</keyword>
<keyword evidence="5 8" id="KW-0067">ATP-binding</keyword>
<comment type="catalytic activity">
    <reaction evidence="7 8">
        <text>CMP + ATP = CDP + ADP</text>
        <dbReference type="Rhea" id="RHEA:11600"/>
        <dbReference type="ChEBI" id="CHEBI:30616"/>
        <dbReference type="ChEBI" id="CHEBI:58069"/>
        <dbReference type="ChEBI" id="CHEBI:60377"/>
        <dbReference type="ChEBI" id="CHEBI:456216"/>
        <dbReference type="EC" id="2.7.4.25"/>
    </reaction>
</comment>
<dbReference type="SUPFAM" id="SSF52540">
    <property type="entry name" value="P-loop containing nucleoside triphosphate hydrolases"/>
    <property type="match status" value="1"/>
</dbReference>
<keyword evidence="8" id="KW-0963">Cytoplasm</keyword>
<dbReference type="InterPro" id="IPR027417">
    <property type="entry name" value="P-loop_NTPase"/>
</dbReference>
<dbReference type="Proteomes" id="UP000178735">
    <property type="component" value="Unassembled WGS sequence"/>
</dbReference>
<dbReference type="Pfam" id="PF02224">
    <property type="entry name" value="Cytidylate_kin"/>
    <property type="match status" value="1"/>
</dbReference>
<evidence type="ECO:0000259" key="9">
    <source>
        <dbReference type="Pfam" id="PF02224"/>
    </source>
</evidence>
<comment type="caution">
    <text evidence="10">The sequence shown here is derived from an EMBL/GenBank/DDBJ whole genome shotgun (WGS) entry which is preliminary data.</text>
</comment>
<dbReference type="GO" id="GO:0036430">
    <property type="term" value="F:CMP kinase activity"/>
    <property type="evidence" value="ECO:0007669"/>
    <property type="project" value="RHEA"/>
</dbReference>
<proteinExistence type="inferred from homology"/>
<feature type="binding site" evidence="8">
    <location>
        <begin position="12"/>
        <end position="20"/>
    </location>
    <ligand>
        <name>ATP</name>
        <dbReference type="ChEBI" id="CHEBI:30616"/>
    </ligand>
</feature>
<comment type="subcellular location">
    <subcellularLocation>
        <location evidence="8">Cytoplasm</location>
    </subcellularLocation>
</comment>
<dbReference type="GO" id="GO:0006220">
    <property type="term" value="P:pyrimidine nucleotide metabolic process"/>
    <property type="evidence" value="ECO:0007669"/>
    <property type="project" value="UniProtKB-UniRule"/>
</dbReference>
<evidence type="ECO:0000256" key="4">
    <source>
        <dbReference type="ARBA" id="ARBA00022777"/>
    </source>
</evidence>
<dbReference type="Gene3D" id="3.40.50.300">
    <property type="entry name" value="P-loop containing nucleotide triphosphate hydrolases"/>
    <property type="match status" value="1"/>
</dbReference>
<sequence>MAAKTNSIAIDGPAGAGKSTVAKRVAEILKFAYVDSGAIYRTAALYFVEKYGDGAEKAISDRQLLKTELAKFDIDFRIDAALNFIVLLDSVDVSSKIRTQQISNFVPRVATNVEVREKVNERLRGFALKNKVVMDGRDIASCVLPDSKLKVFLTADAKIRAKRRYDELIAKGDRADLNDILADVVKRDEMDEKRPVAPLVKVADAALVDSTGMNADQVVSHIVELAKKEFNL</sequence>
<evidence type="ECO:0000256" key="7">
    <source>
        <dbReference type="ARBA" id="ARBA00048478"/>
    </source>
</evidence>
<keyword evidence="4 8" id="KW-0418">Kinase</keyword>
<evidence type="ECO:0000313" key="11">
    <source>
        <dbReference type="Proteomes" id="UP000178735"/>
    </source>
</evidence>
<dbReference type="AlphaFoldDB" id="A0A1F7WGF0"/>